<organism evidence="1 2">
    <name type="scientific">Hibiscus syriacus</name>
    <name type="common">Rose of Sharon</name>
    <dbReference type="NCBI Taxonomy" id="106335"/>
    <lineage>
        <taxon>Eukaryota</taxon>
        <taxon>Viridiplantae</taxon>
        <taxon>Streptophyta</taxon>
        <taxon>Embryophyta</taxon>
        <taxon>Tracheophyta</taxon>
        <taxon>Spermatophyta</taxon>
        <taxon>Magnoliopsida</taxon>
        <taxon>eudicotyledons</taxon>
        <taxon>Gunneridae</taxon>
        <taxon>Pentapetalae</taxon>
        <taxon>rosids</taxon>
        <taxon>malvids</taxon>
        <taxon>Malvales</taxon>
        <taxon>Malvaceae</taxon>
        <taxon>Malvoideae</taxon>
        <taxon>Hibiscus</taxon>
    </lineage>
</organism>
<comment type="caution">
    <text evidence="1">The sequence shown here is derived from an EMBL/GenBank/DDBJ whole genome shotgun (WGS) entry which is preliminary data.</text>
</comment>
<dbReference type="AlphaFoldDB" id="A0A6A2YDP9"/>
<reference evidence="1" key="1">
    <citation type="submission" date="2019-09" db="EMBL/GenBank/DDBJ databases">
        <title>Draft genome information of white flower Hibiscus syriacus.</title>
        <authorList>
            <person name="Kim Y.-M."/>
        </authorList>
    </citation>
    <scope>NUCLEOTIDE SEQUENCE [LARGE SCALE GENOMIC DNA]</scope>
    <source>
        <strain evidence="1">YM2019G1</strain>
    </source>
</reference>
<dbReference type="EMBL" id="VEPZ02001371">
    <property type="protein sequence ID" value="KAE8676936.1"/>
    <property type="molecule type" value="Genomic_DNA"/>
</dbReference>
<evidence type="ECO:0000313" key="2">
    <source>
        <dbReference type="Proteomes" id="UP000436088"/>
    </source>
</evidence>
<sequence>MQYLEENTPPTDTEARDMLRRAGETIRTQHDSMMRGEANGRELARQIFIIGKEAEVLRIFVVQSLMKNDALSSYLYELSSKELGLDFICNL</sequence>
<keyword evidence="2" id="KW-1185">Reference proteome</keyword>
<dbReference type="Proteomes" id="UP000436088">
    <property type="component" value="Unassembled WGS sequence"/>
</dbReference>
<accession>A0A6A2YDP9</accession>
<gene>
    <name evidence="1" type="ORF">F3Y22_tig00111566pilonHSYRG00080</name>
</gene>
<protein>
    <submittedName>
        <fullName evidence="1">Uncharacterized protein</fullName>
    </submittedName>
</protein>
<proteinExistence type="predicted"/>
<name>A0A6A2YDP9_HIBSY</name>
<evidence type="ECO:0000313" key="1">
    <source>
        <dbReference type="EMBL" id="KAE8676936.1"/>
    </source>
</evidence>